<evidence type="ECO:0000256" key="3">
    <source>
        <dbReference type="ARBA" id="ARBA00022448"/>
    </source>
</evidence>
<keyword evidence="10" id="KW-0066">ATP synthesis</keyword>
<evidence type="ECO:0000256" key="1">
    <source>
        <dbReference type="ARBA" id="ARBA00004141"/>
    </source>
</evidence>
<evidence type="ECO:0000256" key="9">
    <source>
        <dbReference type="ARBA" id="ARBA00023136"/>
    </source>
</evidence>
<dbReference type="SUPFAM" id="SSF81336">
    <property type="entry name" value="F1F0 ATP synthase subunit A"/>
    <property type="match status" value="1"/>
</dbReference>
<keyword evidence="3" id="KW-0813">Transport</keyword>
<comment type="similarity">
    <text evidence="2">Belongs to the ATPase A chain family.</text>
</comment>
<feature type="transmembrane region" description="Helical" evidence="11">
    <location>
        <begin position="37"/>
        <end position="62"/>
    </location>
</feature>
<evidence type="ECO:0000256" key="6">
    <source>
        <dbReference type="ARBA" id="ARBA00022781"/>
    </source>
</evidence>
<dbReference type="GO" id="GO:0045259">
    <property type="term" value="C:proton-transporting ATP synthase complex"/>
    <property type="evidence" value="ECO:0007669"/>
    <property type="project" value="UniProtKB-KW"/>
</dbReference>
<accession>E7D1R5</accession>
<evidence type="ECO:0000256" key="5">
    <source>
        <dbReference type="ARBA" id="ARBA00022692"/>
    </source>
</evidence>
<evidence type="ECO:0000256" key="7">
    <source>
        <dbReference type="ARBA" id="ARBA00022989"/>
    </source>
</evidence>
<comment type="subcellular location">
    <subcellularLocation>
        <location evidence="1">Membrane</location>
        <topology evidence="1">Multi-pass membrane protein</topology>
    </subcellularLocation>
</comment>
<dbReference type="EMBL" id="HQ006019">
    <property type="protein sequence ID" value="ADV40309.1"/>
    <property type="molecule type" value="mRNA"/>
</dbReference>
<reference evidence="12" key="2">
    <citation type="submission" date="2011-01" db="EMBL/GenBank/DDBJ databases">
        <title>Identification of Proteins Involved in Black Widow Spider Wrapping Silk Fibers.</title>
        <authorList>
            <person name="Nguyen A."/>
            <person name="Verduzco A."/>
            <person name="Vierra C."/>
        </authorList>
    </citation>
    <scope>NUCLEOTIDE SEQUENCE</scope>
</reference>
<proteinExistence type="evidence at transcript level"/>
<keyword evidence="4" id="KW-0138">CF(0)</keyword>
<keyword evidence="6" id="KW-0375">Hydrogen ion transport</keyword>
<keyword evidence="7 11" id="KW-1133">Transmembrane helix</keyword>
<evidence type="ECO:0000256" key="10">
    <source>
        <dbReference type="ARBA" id="ARBA00023310"/>
    </source>
</evidence>
<keyword evidence="5 11" id="KW-0812">Transmembrane</keyword>
<dbReference type="InterPro" id="IPR035908">
    <property type="entry name" value="F0_ATP_A_sf"/>
</dbReference>
<dbReference type="GO" id="GO:0015078">
    <property type="term" value="F:proton transmembrane transporter activity"/>
    <property type="evidence" value="ECO:0007669"/>
    <property type="project" value="InterPro"/>
</dbReference>
<evidence type="ECO:0000256" key="11">
    <source>
        <dbReference type="SAM" id="Phobius"/>
    </source>
</evidence>
<keyword evidence="8" id="KW-0406">Ion transport</keyword>
<dbReference type="AlphaFoldDB" id="E7D1R5"/>
<protein>
    <submittedName>
        <fullName evidence="12">Putative ATP synthase F0 subunit 6</fullName>
    </submittedName>
</protein>
<evidence type="ECO:0000256" key="8">
    <source>
        <dbReference type="ARBA" id="ARBA00023065"/>
    </source>
</evidence>
<dbReference type="GO" id="GO:0015986">
    <property type="term" value="P:proton motive force-driven ATP synthesis"/>
    <property type="evidence" value="ECO:0007669"/>
    <property type="project" value="InterPro"/>
</dbReference>
<evidence type="ECO:0000256" key="2">
    <source>
        <dbReference type="ARBA" id="ARBA00006810"/>
    </source>
</evidence>
<name>E7D1R5_LATHE</name>
<dbReference type="Pfam" id="PF00119">
    <property type="entry name" value="ATP-synt_A"/>
    <property type="match status" value="1"/>
</dbReference>
<organism evidence="12">
    <name type="scientific">Latrodectus hesperus</name>
    <name type="common">Western black widow spider</name>
    <dbReference type="NCBI Taxonomy" id="256737"/>
    <lineage>
        <taxon>Eukaryota</taxon>
        <taxon>Metazoa</taxon>
        <taxon>Ecdysozoa</taxon>
        <taxon>Arthropoda</taxon>
        <taxon>Chelicerata</taxon>
        <taxon>Arachnida</taxon>
        <taxon>Araneae</taxon>
        <taxon>Araneomorphae</taxon>
        <taxon>Entelegynae</taxon>
        <taxon>Araneoidea</taxon>
        <taxon>Theridiidae</taxon>
        <taxon>Latrodectus</taxon>
    </lineage>
</organism>
<dbReference type="InterPro" id="IPR000568">
    <property type="entry name" value="ATP_synth_F0_asu"/>
</dbReference>
<feature type="transmembrane region" description="Helical" evidence="11">
    <location>
        <begin position="68"/>
        <end position="86"/>
    </location>
</feature>
<evidence type="ECO:0000256" key="4">
    <source>
        <dbReference type="ARBA" id="ARBA00022547"/>
    </source>
</evidence>
<evidence type="ECO:0000313" key="12">
    <source>
        <dbReference type="EMBL" id="ADV40309.1"/>
    </source>
</evidence>
<reference evidence="12" key="1">
    <citation type="submission" date="2010-07" db="EMBL/GenBank/DDBJ databases">
        <authorList>
            <person name="Tran D."/>
            <person name="Verduzco A."/>
            <person name="Nguyen A."/>
            <person name="Vierra C."/>
        </authorList>
    </citation>
    <scope>NUCLEOTIDE SEQUENCE</scope>
</reference>
<keyword evidence="9 11" id="KW-0472">Membrane</keyword>
<sequence>MFLYPRNYKIYRIYKIMEVEFLSTINKIFKEIADEKYIGIVFLRVVSFFYLIGSNLIGLFPFVFRFTAHIYITLGLGLVLWIRFFLIG</sequence>